<dbReference type="EMBL" id="LNYT01000001">
    <property type="protein sequence ID" value="KTD52440.1"/>
    <property type="molecule type" value="Genomic_DNA"/>
</dbReference>
<sequence>MKNQKNYLIVVILSLCSMAYGASIAPPFESIGDMQAKLVRGEITCTEVINRYLKRLKQYNLGGDGRPPINAWTALSTQSGAEAQALDDYYAATHRLIGPLHCVPLIIKDNIDSYDSTSTVGSLALLGNQPARDAFLVVQLRRAGAVILGKGAMDEFASGMFGISSRSGRIGNPYNTEKNPGGSSGGSAAAVSAGFALAGIGTDNSGSIRIPSAFNALYGLRPSTGLVSQTGIFPNGNLDGTAGPMTRHIEDMALILDAIAKPDPHDSKTLPVPRVTTYRAFLNKEGLRGKRLGIVRQVGLIKTFQSMPKDVEKLLQGTLTKLREAGVTVIDNVYLTDFINNRNVNMSGMAEEINDYFKSFASVRKSYRDFCQSNRTRVYGDVKECLQFLTKLPAKDSRSYREALQRFASNRAYVENYMRENQLDVLLMPISRVGEATYDAYEVNTWQAPVASNAGLPALSINLGYIGKEPMPVGVELIAQSYQEGLLLEIGYAYEQRIAPVLIPPDLPGENKKLASLSLAAYNNLLSEIGYQSFYQVLKDNQKEELEEALTPKRFTEITRQAVQSWP</sequence>
<feature type="signal peptide" evidence="1">
    <location>
        <begin position="1"/>
        <end position="21"/>
    </location>
</feature>
<name>A0A0W0Y673_9GAMM</name>
<reference evidence="3 4" key="1">
    <citation type="submission" date="2015-11" db="EMBL/GenBank/DDBJ databases">
        <title>Genomic analysis of 38 Legionella species identifies large and diverse effector repertoires.</title>
        <authorList>
            <person name="Burstein D."/>
            <person name="Amaro F."/>
            <person name="Zusman T."/>
            <person name="Lifshitz Z."/>
            <person name="Cohen O."/>
            <person name="Gilbert J.A."/>
            <person name="Pupko T."/>
            <person name="Shuman H.A."/>
            <person name="Segal G."/>
        </authorList>
    </citation>
    <scope>NUCLEOTIDE SEQUENCE [LARGE SCALE GENOMIC DNA]</scope>
    <source>
        <strain evidence="3 4">WA-270A-C2</strain>
    </source>
</reference>
<comment type="caution">
    <text evidence="3">The sequence shown here is derived from an EMBL/GenBank/DDBJ whole genome shotgun (WGS) entry which is preliminary data.</text>
</comment>
<dbReference type="OrthoDB" id="9811471at2"/>
<keyword evidence="4" id="KW-1185">Reference proteome</keyword>
<dbReference type="PATRIC" id="fig|458.5.peg.73"/>
<dbReference type="RefSeq" id="WP_058530212.1">
    <property type="nucleotide sequence ID" value="NZ_CAAAIN010000003.1"/>
</dbReference>
<dbReference type="InterPro" id="IPR036928">
    <property type="entry name" value="AS_sf"/>
</dbReference>
<dbReference type="SUPFAM" id="SSF75304">
    <property type="entry name" value="Amidase signature (AS) enzymes"/>
    <property type="match status" value="1"/>
</dbReference>
<dbReference type="Pfam" id="PF01425">
    <property type="entry name" value="Amidase"/>
    <property type="match status" value="1"/>
</dbReference>
<feature type="chain" id="PRO_5006917292" evidence="1">
    <location>
        <begin position="22"/>
        <end position="567"/>
    </location>
</feature>
<proteinExistence type="predicted"/>
<dbReference type="STRING" id="458.Lrub_0072"/>
<dbReference type="Proteomes" id="UP000054608">
    <property type="component" value="Unassembled WGS sequence"/>
</dbReference>
<gene>
    <name evidence="3" type="ORF">Lrub_0072</name>
</gene>
<evidence type="ECO:0000259" key="2">
    <source>
        <dbReference type="Pfam" id="PF01425"/>
    </source>
</evidence>
<evidence type="ECO:0000313" key="3">
    <source>
        <dbReference type="EMBL" id="KTD52440.1"/>
    </source>
</evidence>
<keyword evidence="1" id="KW-0732">Signal</keyword>
<protein>
    <submittedName>
        <fullName evidence="3">Amidase</fullName>
    </submittedName>
</protein>
<organism evidence="3 4">
    <name type="scientific">Legionella rubrilucens</name>
    <dbReference type="NCBI Taxonomy" id="458"/>
    <lineage>
        <taxon>Bacteria</taxon>
        <taxon>Pseudomonadati</taxon>
        <taxon>Pseudomonadota</taxon>
        <taxon>Gammaproteobacteria</taxon>
        <taxon>Legionellales</taxon>
        <taxon>Legionellaceae</taxon>
        <taxon>Legionella</taxon>
    </lineage>
</organism>
<dbReference type="PANTHER" id="PTHR42678">
    <property type="entry name" value="AMIDASE"/>
    <property type="match status" value="1"/>
</dbReference>
<dbReference type="AlphaFoldDB" id="A0A0W0Y673"/>
<dbReference type="InterPro" id="IPR023631">
    <property type="entry name" value="Amidase_dom"/>
</dbReference>
<feature type="domain" description="Amidase" evidence="2">
    <location>
        <begin position="47"/>
        <end position="488"/>
    </location>
</feature>
<accession>A0A0W0Y673</accession>
<dbReference type="Gene3D" id="3.90.1300.10">
    <property type="entry name" value="Amidase signature (AS) domain"/>
    <property type="match status" value="1"/>
</dbReference>
<evidence type="ECO:0000313" key="4">
    <source>
        <dbReference type="Proteomes" id="UP000054608"/>
    </source>
</evidence>
<dbReference type="PANTHER" id="PTHR42678:SF34">
    <property type="entry name" value="OS04G0183300 PROTEIN"/>
    <property type="match status" value="1"/>
</dbReference>
<evidence type="ECO:0000256" key="1">
    <source>
        <dbReference type="SAM" id="SignalP"/>
    </source>
</evidence>